<dbReference type="Proteomes" id="UP000056419">
    <property type="component" value="Unassembled WGS sequence"/>
</dbReference>
<dbReference type="PATRIC" id="fig|46506.5.peg.2709"/>
<dbReference type="AlphaFoldDB" id="A0A108T4B7"/>
<sequence length="124" mass="13946">MITPRTQTAIAVLKCIYARDYGTCIKPCTLTEGQMRILLPQLTNAGLIILKDAENPLETQSYIPARKAVEISLLDILEATGEYLNCNRPITEQFYVQYGRAAQKLGIINQIARIYLKEITLTDL</sequence>
<dbReference type="EMBL" id="LRGC01000014">
    <property type="protein sequence ID" value="KWR53223.1"/>
    <property type="molecule type" value="Genomic_DNA"/>
</dbReference>
<dbReference type="RefSeq" id="WP_060386209.1">
    <property type="nucleotide sequence ID" value="NZ_CP081913.1"/>
</dbReference>
<evidence type="ECO:0000313" key="1">
    <source>
        <dbReference type="EMBL" id="KWR53223.1"/>
    </source>
</evidence>
<evidence type="ECO:0000313" key="2">
    <source>
        <dbReference type="Proteomes" id="UP000056419"/>
    </source>
</evidence>
<protein>
    <submittedName>
        <fullName evidence="1">Uncharacterized protein</fullName>
    </submittedName>
</protein>
<reference evidence="1 2" key="1">
    <citation type="journal article" date="2016" name="BMC Genomics">
        <title>Type VI secretion systems of human gut Bacteroidales segregate into three genetic architectures, two of which are contained on mobile genetic elements.</title>
        <authorList>
            <person name="Coyne M.J."/>
            <person name="Roelofs K.G."/>
            <person name="Comstock L.E."/>
        </authorList>
    </citation>
    <scope>NUCLEOTIDE SEQUENCE [LARGE SCALE GENOMIC DNA]</scope>
    <source>
        <strain evidence="1 2">CL09T03C01</strain>
    </source>
</reference>
<accession>A0A108T4B7</accession>
<dbReference type="STRING" id="46506.AA415_02519"/>
<proteinExistence type="predicted"/>
<organism evidence="1 2">
    <name type="scientific">Bacteroides stercoris</name>
    <dbReference type="NCBI Taxonomy" id="46506"/>
    <lineage>
        <taxon>Bacteria</taxon>
        <taxon>Pseudomonadati</taxon>
        <taxon>Bacteroidota</taxon>
        <taxon>Bacteroidia</taxon>
        <taxon>Bacteroidales</taxon>
        <taxon>Bacteroidaceae</taxon>
        <taxon>Bacteroides</taxon>
    </lineage>
</organism>
<gene>
    <name evidence="1" type="ORF">AA415_02519</name>
</gene>
<keyword evidence="2" id="KW-1185">Reference proteome</keyword>
<comment type="caution">
    <text evidence="1">The sequence shown here is derived from an EMBL/GenBank/DDBJ whole genome shotgun (WGS) entry which is preliminary data.</text>
</comment>
<name>A0A108T4B7_BACSE</name>